<accession>A0ABT5EHA9</accession>
<dbReference type="InterPro" id="IPR029058">
    <property type="entry name" value="AB_hydrolase_fold"/>
</dbReference>
<dbReference type="Proteomes" id="UP001221411">
    <property type="component" value="Unassembled WGS sequence"/>
</dbReference>
<gene>
    <name evidence="2" type="ORF">POL67_04370</name>
</gene>
<sequence length="273" mass="29020">MRLLPSTSKTAARAALSLLFLAACEAPRSSPVDARPPEVVLEDAGPEPIIDAGPDVEPKREIGPFEIPFLGKRTVFFARPSERAKGHRLIANLHGVCNPPGYACGYWVNAASHVGFLVCPTGDATCGKAAYDAPTWSGSYEKMGDDLEKAIVVVDATHPSEITREGAILTGFSRGAYAAARIALAHPGRWPYLILNEADVPLEGAALRKAGVRAVAMIAGERSGQVAGERATVAKLVAQGYPARLWVMPGAGHHYSGNIDEIMAEAMAWLLER</sequence>
<dbReference type="Gene3D" id="3.40.50.1820">
    <property type="entry name" value="alpha/beta hydrolase"/>
    <property type="match status" value="1"/>
</dbReference>
<keyword evidence="3" id="KW-1185">Reference proteome</keyword>
<feature type="chain" id="PRO_5046822697" description="Dienelactone hydrolase domain-containing protein" evidence="1">
    <location>
        <begin position="23"/>
        <end position="273"/>
    </location>
</feature>
<reference evidence="2 3" key="1">
    <citation type="submission" date="2022-11" db="EMBL/GenBank/DDBJ databases">
        <title>Minimal conservation of predation-associated metabolite biosynthetic gene clusters underscores biosynthetic potential of Myxococcota including descriptions for ten novel species: Archangium lansinium sp. nov., Myxococcus landrumus sp. nov., Nannocystis bai.</title>
        <authorList>
            <person name="Ahearne A."/>
            <person name="Stevens C."/>
            <person name="Dowd S."/>
        </authorList>
    </citation>
    <scope>NUCLEOTIDE SEQUENCE [LARGE SCALE GENOMIC DNA]</scope>
    <source>
        <strain evidence="2 3">RJM3</strain>
    </source>
</reference>
<dbReference type="RefSeq" id="WP_271915769.1">
    <property type="nucleotide sequence ID" value="NZ_JAQNDO010000001.1"/>
</dbReference>
<name>A0ABT5EHA9_9BACT</name>
<comment type="caution">
    <text evidence="2">The sequence shown here is derived from an EMBL/GenBank/DDBJ whole genome shotgun (WGS) entry which is preliminary data.</text>
</comment>
<feature type="signal peptide" evidence="1">
    <location>
        <begin position="1"/>
        <end position="22"/>
    </location>
</feature>
<dbReference type="PROSITE" id="PS51257">
    <property type="entry name" value="PROKAR_LIPOPROTEIN"/>
    <property type="match status" value="1"/>
</dbReference>
<keyword evidence="1" id="KW-0732">Signal</keyword>
<dbReference type="SUPFAM" id="SSF53474">
    <property type="entry name" value="alpha/beta-Hydrolases"/>
    <property type="match status" value="1"/>
</dbReference>
<evidence type="ECO:0000313" key="3">
    <source>
        <dbReference type="Proteomes" id="UP001221411"/>
    </source>
</evidence>
<protein>
    <recommendedName>
        <fullName evidence="4">Dienelactone hydrolase domain-containing protein</fullName>
    </recommendedName>
</protein>
<evidence type="ECO:0008006" key="4">
    <source>
        <dbReference type="Google" id="ProtNLM"/>
    </source>
</evidence>
<organism evidence="2 3">
    <name type="scientific">Polyangium mundeleinium</name>
    <dbReference type="NCBI Taxonomy" id="2995306"/>
    <lineage>
        <taxon>Bacteria</taxon>
        <taxon>Pseudomonadati</taxon>
        <taxon>Myxococcota</taxon>
        <taxon>Polyangia</taxon>
        <taxon>Polyangiales</taxon>
        <taxon>Polyangiaceae</taxon>
        <taxon>Polyangium</taxon>
    </lineage>
</organism>
<evidence type="ECO:0000256" key="1">
    <source>
        <dbReference type="SAM" id="SignalP"/>
    </source>
</evidence>
<evidence type="ECO:0000313" key="2">
    <source>
        <dbReference type="EMBL" id="MDC0740568.1"/>
    </source>
</evidence>
<proteinExistence type="predicted"/>
<dbReference type="EMBL" id="JAQNDO010000001">
    <property type="protein sequence ID" value="MDC0740568.1"/>
    <property type="molecule type" value="Genomic_DNA"/>
</dbReference>